<dbReference type="SUPFAM" id="SSF52058">
    <property type="entry name" value="L domain-like"/>
    <property type="match status" value="1"/>
</dbReference>
<dbReference type="Proteomes" id="UP000724874">
    <property type="component" value="Unassembled WGS sequence"/>
</dbReference>
<dbReference type="Gene3D" id="3.80.10.10">
    <property type="entry name" value="Ribonuclease Inhibitor"/>
    <property type="match status" value="1"/>
</dbReference>
<keyword evidence="2" id="KW-1185">Reference proteome</keyword>
<sequence>MESDDASIVKIMLPPELQYLIFEQTAYVGGLKVALKLMLVSKAIHDLIKPTLYAIFKQLSWSRSFPDFDAFSPVPSGLSPSHKPTLASLGPYARHLIIAGLKSPSRITEVISSCPNTLNLAVWVQCPFSLILPSLEVLTNLQRLSADFETITREEFLDCKVLHRLSYLDIIGFPSGGWEEWSMLTHLPNLTNMCLNNIVDIGIVNDLLLSCPSLRILILLDDHSLGWDEKAVDIQDFRLVLMQECKHVNILEDWMNGARGTLDTWSFADLFRLLGAVS</sequence>
<gene>
    <name evidence="1" type="ORF">CPB84DRAFT_314050</name>
</gene>
<dbReference type="OrthoDB" id="3145912at2759"/>
<comment type="caution">
    <text evidence="1">The sequence shown here is derived from an EMBL/GenBank/DDBJ whole genome shotgun (WGS) entry which is preliminary data.</text>
</comment>
<evidence type="ECO:0008006" key="3">
    <source>
        <dbReference type="Google" id="ProtNLM"/>
    </source>
</evidence>
<evidence type="ECO:0000313" key="2">
    <source>
        <dbReference type="Proteomes" id="UP000724874"/>
    </source>
</evidence>
<proteinExistence type="predicted"/>
<organism evidence="1 2">
    <name type="scientific">Gymnopilus junonius</name>
    <name type="common">Spectacular rustgill mushroom</name>
    <name type="synonym">Gymnopilus spectabilis subsp. junonius</name>
    <dbReference type="NCBI Taxonomy" id="109634"/>
    <lineage>
        <taxon>Eukaryota</taxon>
        <taxon>Fungi</taxon>
        <taxon>Dikarya</taxon>
        <taxon>Basidiomycota</taxon>
        <taxon>Agaricomycotina</taxon>
        <taxon>Agaricomycetes</taxon>
        <taxon>Agaricomycetidae</taxon>
        <taxon>Agaricales</taxon>
        <taxon>Agaricineae</taxon>
        <taxon>Hymenogastraceae</taxon>
        <taxon>Gymnopilus</taxon>
    </lineage>
</organism>
<protein>
    <recommendedName>
        <fullName evidence="3">F-box protein</fullName>
    </recommendedName>
</protein>
<evidence type="ECO:0000313" key="1">
    <source>
        <dbReference type="EMBL" id="KAF8879318.1"/>
    </source>
</evidence>
<dbReference type="EMBL" id="JADNYJ010000150">
    <property type="protein sequence ID" value="KAF8879318.1"/>
    <property type="molecule type" value="Genomic_DNA"/>
</dbReference>
<dbReference type="InterPro" id="IPR032675">
    <property type="entry name" value="LRR_dom_sf"/>
</dbReference>
<accession>A0A9P5NB05</accession>
<reference evidence="1" key="1">
    <citation type="submission" date="2020-11" db="EMBL/GenBank/DDBJ databases">
        <authorList>
            <consortium name="DOE Joint Genome Institute"/>
            <person name="Ahrendt S."/>
            <person name="Riley R."/>
            <person name="Andreopoulos W."/>
            <person name="LaButti K."/>
            <person name="Pangilinan J."/>
            <person name="Ruiz-duenas F.J."/>
            <person name="Barrasa J.M."/>
            <person name="Sanchez-Garcia M."/>
            <person name="Camarero S."/>
            <person name="Miyauchi S."/>
            <person name="Serrano A."/>
            <person name="Linde D."/>
            <person name="Babiker R."/>
            <person name="Drula E."/>
            <person name="Ayuso-Fernandez I."/>
            <person name="Pacheco R."/>
            <person name="Padilla G."/>
            <person name="Ferreira P."/>
            <person name="Barriuso J."/>
            <person name="Kellner H."/>
            <person name="Castanera R."/>
            <person name="Alfaro M."/>
            <person name="Ramirez L."/>
            <person name="Pisabarro A.G."/>
            <person name="Kuo A."/>
            <person name="Tritt A."/>
            <person name="Lipzen A."/>
            <person name="He G."/>
            <person name="Yan M."/>
            <person name="Ng V."/>
            <person name="Cullen D."/>
            <person name="Martin F."/>
            <person name="Rosso M.-N."/>
            <person name="Henrissat B."/>
            <person name="Hibbett D."/>
            <person name="Martinez A.T."/>
            <person name="Grigoriev I.V."/>
        </authorList>
    </citation>
    <scope>NUCLEOTIDE SEQUENCE</scope>
    <source>
        <strain evidence="1">AH 44721</strain>
    </source>
</reference>
<dbReference type="AlphaFoldDB" id="A0A9P5NB05"/>
<name>A0A9P5NB05_GYMJU</name>